<comment type="subcellular location">
    <subcellularLocation>
        <location evidence="1">Secreted</location>
    </subcellularLocation>
</comment>
<evidence type="ECO:0000256" key="5">
    <source>
        <dbReference type="ARBA" id="ARBA00022729"/>
    </source>
</evidence>
<evidence type="ECO:0000256" key="8">
    <source>
        <dbReference type="RuleBase" id="RU000436"/>
    </source>
</evidence>
<keyword evidence="5 9" id="KW-0732">Signal</keyword>
<feature type="chain" id="PRO_5043672394" evidence="9">
    <location>
        <begin position="23"/>
        <end position="193"/>
    </location>
</feature>
<proteinExistence type="evidence at transcript level"/>
<dbReference type="AlphaFoldDB" id="A0AAU7YAT0"/>
<evidence type="ECO:0000256" key="1">
    <source>
        <dbReference type="ARBA" id="ARBA00004613"/>
    </source>
</evidence>
<dbReference type="GO" id="GO:0051607">
    <property type="term" value="P:defense response to virus"/>
    <property type="evidence" value="ECO:0007669"/>
    <property type="project" value="UniProtKB-KW"/>
</dbReference>
<reference evidence="10" key="1">
    <citation type="submission" date="2024-06" db="EMBL/GenBank/DDBJ databases">
        <authorList>
            <person name="Hu S.M."/>
        </authorList>
    </citation>
    <scope>NUCLEOTIDE SEQUENCE</scope>
    <source>
        <strain evidence="10">B2</strain>
    </source>
</reference>
<evidence type="ECO:0000256" key="6">
    <source>
        <dbReference type="ARBA" id="ARBA00023118"/>
    </source>
</evidence>
<keyword evidence="4" id="KW-0964">Secreted</keyword>
<dbReference type="GO" id="GO:0005126">
    <property type="term" value="F:cytokine receptor binding"/>
    <property type="evidence" value="ECO:0007669"/>
    <property type="project" value="InterPro"/>
</dbReference>
<protein>
    <submittedName>
        <fullName evidence="10">IFNb2</fullName>
    </submittedName>
</protein>
<dbReference type="GO" id="GO:0005125">
    <property type="term" value="F:cytokine activity"/>
    <property type="evidence" value="ECO:0007669"/>
    <property type="project" value="UniProtKB-KW"/>
</dbReference>
<dbReference type="InterPro" id="IPR009079">
    <property type="entry name" value="4_helix_cytokine-like_core"/>
</dbReference>
<keyword evidence="6 8" id="KW-0051">Antiviral defense</keyword>
<organism evidence="10">
    <name type="scientific">Acipenser ruthenus</name>
    <name type="common">Sterlet sturgeon</name>
    <dbReference type="NCBI Taxonomy" id="7906"/>
    <lineage>
        <taxon>Eukaryota</taxon>
        <taxon>Metazoa</taxon>
        <taxon>Chordata</taxon>
        <taxon>Craniata</taxon>
        <taxon>Vertebrata</taxon>
        <taxon>Euteleostomi</taxon>
        <taxon>Actinopterygii</taxon>
        <taxon>Chondrostei</taxon>
        <taxon>Acipenseriformes</taxon>
        <taxon>Acipenseridae</taxon>
        <taxon>Acipenser</taxon>
    </lineage>
</organism>
<dbReference type="InterPro" id="IPR000471">
    <property type="entry name" value="Interferon_alpha/beta/delta"/>
</dbReference>
<dbReference type="Pfam" id="PF00143">
    <property type="entry name" value="Interferon"/>
    <property type="match status" value="1"/>
</dbReference>
<keyword evidence="3 8" id="KW-0202">Cytokine</keyword>
<comment type="similarity">
    <text evidence="2 8">Belongs to the alpha/beta interferon family.</text>
</comment>
<dbReference type="SUPFAM" id="SSF47266">
    <property type="entry name" value="4-helical cytokines"/>
    <property type="match status" value="1"/>
</dbReference>
<evidence type="ECO:0000256" key="7">
    <source>
        <dbReference type="ARBA" id="ARBA00023157"/>
    </source>
</evidence>
<evidence type="ECO:0000256" key="9">
    <source>
        <dbReference type="SAM" id="SignalP"/>
    </source>
</evidence>
<evidence type="ECO:0000256" key="3">
    <source>
        <dbReference type="ARBA" id="ARBA00022514"/>
    </source>
</evidence>
<name>A0AAU7YAT0_ACIRT</name>
<evidence type="ECO:0000256" key="2">
    <source>
        <dbReference type="ARBA" id="ARBA00011033"/>
    </source>
</evidence>
<dbReference type="PANTHER" id="PTHR11691">
    <property type="entry name" value="TYPE I INTERFERON"/>
    <property type="match status" value="1"/>
</dbReference>
<dbReference type="SMART" id="SM00076">
    <property type="entry name" value="IFabd"/>
    <property type="match status" value="1"/>
</dbReference>
<dbReference type="PANTHER" id="PTHR11691:SF73">
    <property type="entry name" value="INTERFERON BETA"/>
    <property type="match status" value="1"/>
</dbReference>
<feature type="signal peptide" evidence="9">
    <location>
        <begin position="1"/>
        <end position="22"/>
    </location>
</feature>
<accession>A0AAU7YAT0</accession>
<dbReference type="GO" id="GO:0005615">
    <property type="term" value="C:extracellular space"/>
    <property type="evidence" value="ECO:0007669"/>
    <property type="project" value="UniProtKB-KW"/>
</dbReference>
<keyword evidence="7" id="KW-1015">Disulfide bond</keyword>
<evidence type="ECO:0000256" key="4">
    <source>
        <dbReference type="ARBA" id="ARBA00022525"/>
    </source>
</evidence>
<dbReference type="Gene3D" id="1.20.1250.10">
    <property type="match status" value="1"/>
</dbReference>
<dbReference type="GO" id="GO:0006955">
    <property type="term" value="P:immune response"/>
    <property type="evidence" value="ECO:0007669"/>
    <property type="project" value="UniProtKB-ARBA"/>
</dbReference>
<dbReference type="EMBL" id="PP942361">
    <property type="protein sequence ID" value="XBY83650.1"/>
    <property type="molecule type" value="mRNA"/>
</dbReference>
<sequence>MAFENVFVVCCLVLCFCSPAFSMPMRCKMNGHLTQINKQLLLELGGNLPEQCKNENVQVSVPLDAYEITQDSQIEDIKMTIYESLKHINIIFMNGQKKPATWNKTNLDNFHNILNRQVQGVRQCVEVDNGTPFSGDGDSQPQGSHLMLKAYFEKLENVLKDKDYSFCAWEIVRKEIINNLIQVQLFMDRAEIQ</sequence>
<evidence type="ECO:0000313" key="10">
    <source>
        <dbReference type="EMBL" id="XBY83650.1"/>
    </source>
</evidence>